<reference evidence="2 3" key="1">
    <citation type="submission" date="2023-12" db="EMBL/GenBank/DDBJ databases">
        <title>Whole-genome sequencing of halo(alkali)philic microorganisms from hypersaline lakes.</title>
        <authorList>
            <person name="Sorokin D.Y."/>
            <person name="Merkel A.Y."/>
            <person name="Messina E."/>
            <person name="Yakimov M."/>
        </authorList>
    </citation>
    <scope>NUCLEOTIDE SEQUENCE [LARGE SCALE GENOMIC DNA]</scope>
    <source>
        <strain evidence="2 3">AB-CW1</strain>
    </source>
</reference>
<feature type="chain" id="PRO_5042864176" description="Acyloxyacyl hydrolase" evidence="1">
    <location>
        <begin position="22"/>
        <end position="192"/>
    </location>
</feature>
<dbReference type="Proteomes" id="UP001302316">
    <property type="component" value="Unassembled WGS sequence"/>
</dbReference>
<proteinExistence type="predicted"/>
<keyword evidence="1" id="KW-0732">Signal</keyword>
<feature type="signal peptide" evidence="1">
    <location>
        <begin position="1"/>
        <end position="21"/>
    </location>
</feature>
<gene>
    <name evidence="2" type="ORF">VCB98_10630</name>
</gene>
<keyword evidence="3" id="KW-1185">Reference proteome</keyword>
<protein>
    <recommendedName>
        <fullName evidence="4">Acyloxyacyl hydrolase</fullName>
    </recommendedName>
</protein>
<evidence type="ECO:0008006" key="4">
    <source>
        <dbReference type="Google" id="ProtNLM"/>
    </source>
</evidence>
<evidence type="ECO:0000313" key="2">
    <source>
        <dbReference type="EMBL" id="MEA5446274.1"/>
    </source>
</evidence>
<dbReference type="EMBL" id="JAYGII010000025">
    <property type="protein sequence ID" value="MEA5446274.1"/>
    <property type="molecule type" value="Genomic_DNA"/>
</dbReference>
<evidence type="ECO:0000256" key="1">
    <source>
        <dbReference type="SAM" id="SignalP"/>
    </source>
</evidence>
<organism evidence="2 3">
    <name type="scientific">Natronospira elongata</name>
    <dbReference type="NCBI Taxonomy" id="3110268"/>
    <lineage>
        <taxon>Bacteria</taxon>
        <taxon>Pseudomonadati</taxon>
        <taxon>Pseudomonadota</taxon>
        <taxon>Gammaproteobacteria</taxon>
        <taxon>Natronospirales</taxon>
        <taxon>Natronospiraceae</taxon>
        <taxon>Natronospira</taxon>
    </lineage>
</organism>
<evidence type="ECO:0000313" key="3">
    <source>
        <dbReference type="Proteomes" id="UP001302316"/>
    </source>
</evidence>
<name>A0AAP6JJ16_9GAMM</name>
<accession>A0AAP6JJ16</accession>
<comment type="caution">
    <text evidence="2">The sequence shown here is derived from an EMBL/GenBank/DDBJ whole genome shotgun (WGS) entry which is preliminary data.</text>
</comment>
<dbReference type="RefSeq" id="WP_346052434.1">
    <property type="nucleotide sequence ID" value="NZ_JAYGII010000025.1"/>
</dbReference>
<sequence length="192" mass="22201">MRRLFCLIVLYLLIGGAPVVAADWSLAAYWAKNSPDRMIDILRGLNPEMRSSYLNAMALNYRFHQGRRIHWEVEAQLVRHHGMQDHWESNAVLVARWMDFPWDRWLDTRFAFGQGFSYAWEVPPLEPRSDPEDGESAQLLNYLLMELEFAPPAPDSQWSGMIRLHHRSGVFGTFSGVEGGSNFIGLGVRYRF</sequence>
<dbReference type="AlphaFoldDB" id="A0AAP6JJ16"/>